<dbReference type="eggNOG" id="KOG2095">
    <property type="taxonomic scope" value="Eukaryota"/>
</dbReference>
<name>A0A177ABX4_9PEZI</name>
<dbReference type="Pfam" id="PF11799">
    <property type="entry name" value="IMS_C"/>
    <property type="match status" value="1"/>
</dbReference>
<dbReference type="Gene3D" id="3.40.1170.60">
    <property type="match status" value="1"/>
</dbReference>
<sequence length="616" mass="68863">MPMTATAQPPLKRNDGRIIIHFDYDCFYASVFEVENPALKSVPLGVQQKQIIVTCNYEARRRGLHKLQLVSEAKKKCPHMVIVLGEQLDRFRDASKMLYKFLESFTWNNKVEKLGFDEVFLDVTDIVAYNQSLLNPNDLSHAFFNLSRDDPTIGFSFDASRTAGHEYPGLSEASAEISAKDQELLIQLRIGSHLAQHLRHRLEEDKGYTSTVGISTSKLLAKLAGNLHKPKAQTTLMPPYESTSHEDPTEQTSTIIAFLDSHDIGKIPGVGFKMSQKISDHVLARKVDLKDETDSRVVKDSVSVRDVRLFPGMGPELLDEILGGLGAERGIGAKAWALINGIDESEVQTLKPVPTQISIEDSYRGISTLPEVRKELRALATSLINRMHTDLLESDEDNPGKKRWLAHPKTIRISTRPQLPRNPDGTRPRGFNRISRSCPLPNFIFSLREGVDALVEKLVVETLIPLFHRLHDGKGWSLNLINICVANMVETASETVKGRGRDISRMFKHQEAVLKEWKVEDKDVPPDWVAEHHGTNDGGRSHALFRAEPSAGNDAIMKGATGSEDVIPMTQDAVDDETLYMNEESDSGKCSICNAIMPAFAMAAHERYHEFENLSE</sequence>
<evidence type="ECO:0000259" key="1">
    <source>
        <dbReference type="PROSITE" id="PS50173"/>
    </source>
</evidence>
<dbReference type="InterPro" id="IPR001126">
    <property type="entry name" value="UmuC"/>
</dbReference>
<dbReference type="GeneID" id="36286882"/>
<dbReference type="GO" id="GO:0003684">
    <property type="term" value="F:damaged DNA binding"/>
    <property type="evidence" value="ECO:0007669"/>
    <property type="project" value="InterPro"/>
</dbReference>
<proteinExistence type="predicted"/>
<dbReference type="PANTHER" id="PTHR46404:SF1">
    <property type="entry name" value="DNA POLYMERASE IOTA"/>
    <property type="match status" value="1"/>
</dbReference>
<dbReference type="Gene3D" id="3.30.70.270">
    <property type="match status" value="1"/>
</dbReference>
<dbReference type="SUPFAM" id="SSF56672">
    <property type="entry name" value="DNA/RNA polymerases"/>
    <property type="match status" value="1"/>
</dbReference>
<dbReference type="InterPro" id="IPR036775">
    <property type="entry name" value="DNA_pol_Y-fam_lit_finger_sf"/>
</dbReference>
<evidence type="ECO:0000313" key="2">
    <source>
        <dbReference type="EMBL" id="OAF59587.1"/>
    </source>
</evidence>
<dbReference type="GO" id="GO:0003887">
    <property type="term" value="F:DNA-directed DNA polymerase activity"/>
    <property type="evidence" value="ECO:0007669"/>
    <property type="project" value="TreeGrafter"/>
</dbReference>
<dbReference type="InterPro" id="IPR043128">
    <property type="entry name" value="Rev_trsase/Diguanyl_cyclase"/>
</dbReference>
<dbReference type="FunFam" id="3.40.1170.60:FF:000006">
    <property type="entry name" value="DNA polymerase iota"/>
    <property type="match status" value="1"/>
</dbReference>
<dbReference type="RefSeq" id="XP_024324870.1">
    <property type="nucleotide sequence ID" value="XM_024467450.1"/>
</dbReference>
<dbReference type="Gene3D" id="3.30.1490.100">
    <property type="entry name" value="DNA polymerase, Y-family, little finger domain"/>
    <property type="match status" value="1"/>
</dbReference>
<protein>
    <recommendedName>
        <fullName evidence="1">UmuC domain-containing protein</fullName>
    </recommendedName>
</protein>
<dbReference type="GO" id="GO:0070987">
    <property type="term" value="P:error-free translesion synthesis"/>
    <property type="evidence" value="ECO:0007669"/>
    <property type="project" value="UniProtKB-ARBA"/>
</dbReference>
<dbReference type="Proteomes" id="UP000077154">
    <property type="component" value="Unassembled WGS sequence"/>
</dbReference>
<reference evidence="2" key="1">
    <citation type="submission" date="2016-03" db="EMBL/GenBank/DDBJ databases">
        <title>Updated assembly of Pseudogymnoascus destructans, the fungus causing white-nose syndrome of bats.</title>
        <authorList>
            <person name="Palmer J.M."/>
            <person name="Drees K.P."/>
            <person name="Foster J.T."/>
            <person name="Lindner D.L."/>
        </authorList>
    </citation>
    <scope>NUCLEOTIDE SEQUENCE [LARGE SCALE GENOMIC DNA]</scope>
    <source>
        <strain evidence="2">20631-21</strain>
    </source>
</reference>
<accession>A0A177ABX4</accession>
<dbReference type="SUPFAM" id="SSF100879">
    <property type="entry name" value="Lesion bypass DNA polymerase (Y-family), little finger domain"/>
    <property type="match status" value="1"/>
</dbReference>
<dbReference type="GO" id="GO:0006281">
    <property type="term" value="P:DNA repair"/>
    <property type="evidence" value="ECO:0007669"/>
    <property type="project" value="InterPro"/>
</dbReference>
<dbReference type="InterPro" id="IPR017961">
    <property type="entry name" value="DNA_pol_Y-fam_little_finger"/>
</dbReference>
<dbReference type="Pfam" id="PF00817">
    <property type="entry name" value="IMS"/>
    <property type="match status" value="1"/>
</dbReference>
<organism evidence="2">
    <name type="scientific">Pseudogymnoascus destructans</name>
    <dbReference type="NCBI Taxonomy" id="655981"/>
    <lineage>
        <taxon>Eukaryota</taxon>
        <taxon>Fungi</taxon>
        <taxon>Dikarya</taxon>
        <taxon>Ascomycota</taxon>
        <taxon>Pezizomycotina</taxon>
        <taxon>Leotiomycetes</taxon>
        <taxon>Thelebolales</taxon>
        <taxon>Thelebolaceae</taxon>
        <taxon>Pseudogymnoascus</taxon>
    </lineage>
</organism>
<dbReference type="PANTHER" id="PTHR46404">
    <property type="entry name" value="DNA POLYMERASE IOTA"/>
    <property type="match status" value="1"/>
</dbReference>
<dbReference type="AlphaFoldDB" id="A0A177ABX4"/>
<dbReference type="PROSITE" id="PS50173">
    <property type="entry name" value="UMUC"/>
    <property type="match status" value="1"/>
</dbReference>
<feature type="domain" description="UmuC" evidence="1">
    <location>
        <begin position="19"/>
        <end position="271"/>
    </location>
</feature>
<dbReference type="EMBL" id="KV441393">
    <property type="protein sequence ID" value="OAF59587.1"/>
    <property type="molecule type" value="Genomic_DNA"/>
</dbReference>
<dbReference type="VEuPathDB" id="FungiDB:GMDG_07206"/>
<dbReference type="InterPro" id="IPR043502">
    <property type="entry name" value="DNA/RNA_pol_sf"/>
</dbReference>
<gene>
    <name evidence="2" type="ORF">VC83_03808</name>
</gene>
<dbReference type="OrthoDB" id="447129at2759"/>